<dbReference type="HOGENOM" id="CLU_966943_0_0_1"/>
<feature type="domain" description="DUF7330" evidence="1">
    <location>
        <begin position="78"/>
        <end position="276"/>
    </location>
</feature>
<reference evidence="2 3" key="1">
    <citation type="journal article" date="2010" name="Nat. Biotechnol.">
        <title>Genome sequence of the model mushroom Schizophyllum commune.</title>
        <authorList>
            <person name="Ohm R.A."/>
            <person name="de Jong J.F."/>
            <person name="Lugones L.G."/>
            <person name="Aerts A."/>
            <person name="Kothe E."/>
            <person name="Stajich J.E."/>
            <person name="de Vries R.P."/>
            <person name="Record E."/>
            <person name="Levasseur A."/>
            <person name="Baker S.E."/>
            <person name="Bartholomew K.A."/>
            <person name="Coutinho P.M."/>
            <person name="Erdmann S."/>
            <person name="Fowler T.J."/>
            <person name="Gathman A.C."/>
            <person name="Lombard V."/>
            <person name="Henrissat B."/>
            <person name="Knabe N."/>
            <person name="Kuees U."/>
            <person name="Lilly W.W."/>
            <person name="Lindquist E."/>
            <person name="Lucas S."/>
            <person name="Magnuson J.K."/>
            <person name="Piumi F."/>
            <person name="Raudaskoski M."/>
            <person name="Salamov A."/>
            <person name="Schmutz J."/>
            <person name="Schwarze F.W.M.R."/>
            <person name="vanKuyk P.A."/>
            <person name="Horton J.S."/>
            <person name="Grigoriev I.V."/>
            <person name="Woesten H.A.B."/>
        </authorList>
    </citation>
    <scope>NUCLEOTIDE SEQUENCE [LARGE SCALE GENOMIC DNA]</scope>
    <source>
        <strain evidence="3">H4-8 / FGSC 9210</strain>
    </source>
</reference>
<proteinExistence type="predicted"/>
<dbReference type="InterPro" id="IPR055754">
    <property type="entry name" value="DUF7330"/>
</dbReference>
<evidence type="ECO:0000259" key="1">
    <source>
        <dbReference type="Pfam" id="PF24016"/>
    </source>
</evidence>
<gene>
    <name evidence="2" type="ORF">SCHCODRAFT_105562</name>
</gene>
<dbReference type="InParanoid" id="D8PWI7"/>
<evidence type="ECO:0000313" key="2">
    <source>
        <dbReference type="EMBL" id="EFJ00217.1"/>
    </source>
</evidence>
<dbReference type="Pfam" id="PF24016">
    <property type="entry name" value="DUF7330"/>
    <property type="match status" value="1"/>
</dbReference>
<dbReference type="EMBL" id="GL377303">
    <property type="protein sequence ID" value="EFJ00217.1"/>
    <property type="molecule type" value="Genomic_DNA"/>
</dbReference>
<protein>
    <recommendedName>
        <fullName evidence="1">DUF7330 domain-containing protein</fullName>
    </recommendedName>
</protein>
<name>D8PWI7_SCHCM</name>
<dbReference type="Proteomes" id="UP000007431">
    <property type="component" value="Unassembled WGS sequence"/>
</dbReference>
<sequence>MIIDCEKYPPTLTGEQLLSRQLQDEAQEQPFEVSFYIRLRTYAILNAIHPPQTPTADKPRQLSDTGEYMSPKPENYIFVSRTESEGHINATCLLDPRLPDTTAPMKVIVTPDMSYDSATVDRSAGEHLELVTAAAPIHCDLTIIPHDPRSLDLGRRKITILLQTTGKLCKLRVKAPALEHRAPLSIFLHTSNATASLYIPRSFSGILSVNASCACIRMSKALSRSAQPFGFAAGATRYFVGDPSACRLEDMQRGCNGDEAHISTPNGVVWIRYEDEQPSVLARMLALS</sequence>
<feature type="non-terminal residue" evidence="2">
    <location>
        <position position="288"/>
    </location>
</feature>
<dbReference type="VEuPathDB" id="FungiDB:SCHCODRAFT_02482344"/>
<evidence type="ECO:0000313" key="3">
    <source>
        <dbReference type="Proteomes" id="UP000007431"/>
    </source>
</evidence>
<keyword evidence="3" id="KW-1185">Reference proteome</keyword>
<accession>D8PWI7</accession>
<dbReference type="OMA" id="AIPRSFH"/>
<dbReference type="AlphaFoldDB" id="D8PWI7"/>
<organism evidence="3">
    <name type="scientific">Schizophyllum commune (strain H4-8 / FGSC 9210)</name>
    <name type="common">Split gill fungus</name>
    <dbReference type="NCBI Taxonomy" id="578458"/>
    <lineage>
        <taxon>Eukaryota</taxon>
        <taxon>Fungi</taxon>
        <taxon>Dikarya</taxon>
        <taxon>Basidiomycota</taxon>
        <taxon>Agaricomycotina</taxon>
        <taxon>Agaricomycetes</taxon>
        <taxon>Agaricomycetidae</taxon>
        <taxon>Agaricales</taxon>
        <taxon>Schizophyllaceae</taxon>
        <taxon>Schizophyllum</taxon>
    </lineage>
</organism>